<name>A0A371F3W4_MUCPR</name>
<comment type="caution">
    <text evidence="1">The sequence shown here is derived from an EMBL/GenBank/DDBJ whole genome shotgun (WGS) entry which is preliminary data.</text>
</comment>
<evidence type="ECO:0000313" key="1">
    <source>
        <dbReference type="EMBL" id="RDX72976.1"/>
    </source>
</evidence>
<evidence type="ECO:0000313" key="2">
    <source>
        <dbReference type="Proteomes" id="UP000257109"/>
    </source>
</evidence>
<dbReference type="EMBL" id="QJKJ01010696">
    <property type="protein sequence ID" value="RDX72976.1"/>
    <property type="molecule type" value="Genomic_DNA"/>
</dbReference>
<gene>
    <name evidence="1" type="ORF">CR513_47475</name>
</gene>
<feature type="non-terminal residue" evidence="1">
    <location>
        <position position="1"/>
    </location>
</feature>
<dbReference type="OrthoDB" id="411615at2759"/>
<organism evidence="1 2">
    <name type="scientific">Mucuna pruriens</name>
    <name type="common">Velvet bean</name>
    <name type="synonym">Dolichos pruriens</name>
    <dbReference type="NCBI Taxonomy" id="157652"/>
    <lineage>
        <taxon>Eukaryota</taxon>
        <taxon>Viridiplantae</taxon>
        <taxon>Streptophyta</taxon>
        <taxon>Embryophyta</taxon>
        <taxon>Tracheophyta</taxon>
        <taxon>Spermatophyta</taxon>
        <taxon>Magnoliopsida</taxon>
        <taxon>eudicotyledons</taxon>
        <taxon>Gunneridae</taxon>
        <taxon>Pentapetalae</taxon>
        <taxon>rosids</taxon>
        <taxon>fabids</taxon>
        <taxon>Fabales</taxon>
        <taxon>Fabaceae</taxon>
        <taxon>Papilionoideae</taxon>
        <taxon>50 kb inversion clade</taxon>
        <taxon>NPAAA clade</taxon>
        <taxon>indigoferoid/millettioid clade</taxon>
        <taxon>Phaseoleae</taxon>
        <taxon>Mucuna</taxon>
    </lineage>
</organism>
<evidence type="ECO:0008006" key="3">
    <source>
        <dbReference type="Google" id="ProtNLM"/>
    </source>
</evidence>
<proteinExistence type="predicted"/>
<reference evidence="1" key="1">
    <citation type="submission" date="2018-05" db="EMBL/GenBank/DDBJ databases">
        <title>Draft genome of Mucuna pruriens seed.</title>
        <authorList>
            <person name="Nnadi N.E."/>
            <person name="Vos R."/>
            <person name="Hasami M.H."/>
            <person name="Devisetty U.K."/>
            <person name="Aguiy J.C."/>
        </authorList>
    </citation>
    <scope>NUCLEOTIDE SEQUENCE [LARGE SCALE GENOMIC DNA]</scope>
    <source>
        <strain evidence="1">JCA_2017</strain>
    </source>
</reference>
<protein>
    <recommendedName>
        <fullName evidence="3">Reverse transcriptase Ty1/copia-type domain-containing protein</fullName>
    </recommendedName>
</protein>
<accession>A0A371F3W4</accession>
<sequence length="148" mass="17387">MNALERNNTWEIFDRSKEKILLIASDNSLLPRDFHLSRKDEHYQNFSSIGFPLQLYDVKNTFLHGDLNEKIYMNILHEFEGDRCSKVCKLQKAITWFGRFTKAMKEFEYKKSQELLAKIRKLGCKPITTPVDPNNMLGESQKEPTVDK</sequence>
<keyword evidence="2" id="KW-1185">Reference proteome</keyword>
<dbReference type="AlphaFoldDB" id="A0A371F3W4"/>
<dbReference type="Proteomes" id="UP000257109">
    <property type="component" value="Unassembled WGS sequence"/>
</dbReference>